<dbReference type="RefSeq" id="WP_149470981.1">
    <property type="nucleotide sequence ID" value="NZ_QOKW01000021.1"/>
</dbReference>
<keyword evidence="2" id="KW-1185">Reference proteome</keyword>
<proteinExistence type="predicted"/>
<gene>
    <name evidence="1" type="ORF">DS843_21960</name>
</gene>
<dbReference type="AlphaFoldDB" id="A0A9W7KSC3"/>
<sequence length="136" mass="15087">MKLSKKQVTRQQELSNKISEAATAVEEAANKFEDNADLKPALLETIAAYNAVIEEAQGFASEIAEEISFYHSEKSERWQESDRGYAVETMAATWQEWADHPATIDVSELDDEALAALAPDGDLPQDMDSLPTRPED</sequence>
<dbReference type="Proteomes" id="UP000480854">
    <property type="component" value="Unassembled WGS sequence"/>
</dbReference>
<evidence type="ECO:0000313" key="1">
    <source>
        <dbReference type="EMBL" id="KAA0677788.1"/>
    </source>
</evidence>
<evidence type="ECO:0000313" key="2">
    <source>
        <dbReference type="Proteomes" id="UP000480854"/>
    </source>
</evidence>
<dbReference type="EMBL" id="QOKW01000021">
    <property type="protein sequence ID" value="KAA0677788.1"/>
    <property type="molecule type" value="Genomic_DNA"/>
</dbReference>
<comment type="caution">
    <text evidence="1">The sequence shown here is derived from an EMBL/GenBank/DDBJ whole genome shotgun (WGS) entry which is preliminary data.</text>
</comment>
<protein>
    <submittedName>
        <fullName evidence="1">Uncharacterized protein</fullName>
    </submittedName>
</protein>
<name>A0A9W7KSC3_9PROT</name>
<accession>A0A9W7KSC3</accession>
<reference evidence="1 2" key="1">
    <citation type="submission" date="2018-07" db="EMBL/GenBank/DDBJ databases">
        <title>Genome sequence of Azospirillum sp. ATCC 49961.</title>
        <authorList>
            <person name="Sant'Anna F.H."/>
            <person name="Baldani J.I."/>
            <person name="Zilli J.E."/>
            <person name="Reis V.M."/>
            <person name="Hartmann A."/>
            <person name="Cruz L."/>
            <person name="de Souza E.M."/>
            <person name="de Oliveira Pedrosa F."/>
            <person name="Passaglia L.M.P."/>
        </authorList>
    </citation>
    <scope>NUCLEOTIDE SEQUENCE [LARGE SCALE GENOMIC DNA]</scope>
    <source>
        <strain evidence="1 2">ATCC 49961</strain>
    </source>
</reference>
<organism evidence="1 2">
    <name type="scientific">Roseomonas genomospecies 6</name>
    <dbReference type="NCBI Taxonomy" id="214106"/>
    <lineage>
        <taxon>Bacteria</taxon>
        <taxon>Pseudomonadati</taxon>
        <taxon>Pseudomonadota</taxon>
        <taxon>Alphaproteobacteria</taxon>
        <taxon>Acetobacterales</taxon>
        <taxon>Roseomonadaceae</taxon>
        <taxon>Roseomonas</taxon>
    </lineage>
</organism>